<dbReference type="KEGG" id="caj:CIG1485E_a0093"/>
<reference evidence="1 2" key="1">
    <citation type="journal article" date="2014" name="Genome Announc.">
        <title>Complete Genome Sequence of Campylobacter iguaniorum Strain 1485ET, Isolated from a Bearded Dragon (Pogona vitticeps).</title>
        <authorList>
            <person name="Gilbert M.J."/>
            <person name="Miller W.G."/>
            <person name="Yee E."/>
            <person name="Kik M."/>
            <person name="Wagenaar J.A."/>
            <person name="Duim B."/>
        </authorList>
    </citation>
    <scope>NUCLEOTIDE SEQUENCE [LARGE SCALE GENOMIC DNA]</scope>
    <source>
        <strain evidence="1 2">1485E</strain>
        <plasmid evidence="1">pCIG1485E</plasmid>
    </source>
</reference>
<evidence type="ECO:0000313" key="2">
    <source>
        <dbReference type="Proteomes" id="UP000028486"/>
    </source>
</evidence>
<keyword evidence="2" id="KW-1185">Reference proteome</keyword>
<keyword evidence="1" id="KW-0614">Plasmid</keyword>
<dbReference type="AlphaFoldDB" id="A0A076FD81"/>
<dbReference type="Proteomes" id="UP000028486">
    <property type="component" value="Plasmid pCIG1485E"/>
</dbReference>
<name>A0A076FD81_9BACT</name>
<dbReference type="RefSeq" id="WP_041572733.1">
    <property type="nucleotide sequence ID" value="NZ_CP009044.1"/>
</dbReference>
<protein>
    <submittedName>
        <fullName evidence="1">Uncharacterized protein</fullName>
    </submittedName>
</protein>
<proteinExistence type="predicted"/>
<sequence>MQTVIDAKIGLINIFKADEIDTHIEKIDTSLNGYILKPNTKTNLDDFFNGEVEYLGVCNGYMQFKIGEDNDLFGATVWVNSFKKITDTRICTVYQAGTARDYNFKNGEWK</sequence>
<accession>A0A076FD81</accession>
<organism evidence="1 2">
    <name type="scientific">Campylobacter iguaniorum</name>
    <dbReference type="NCBI Taxonomy" id="1244531"/>
    <lineage>
        <taxon>Bacteria</taxon>
        <taxon>Pseudomonadati</taxon>
        <taxon>Campylobacterota</taxon>
        <taxon>Epsilonproteobacteria</taxon>
        <taxon>Campylobacterales</taxon>
        <taxon>Campylobacteraceae</taxon>
        <taxon>Campylobacter</taxon>
    </lineage>
</organism>
<dbReference type="EMBL" id="CP009044">
    <property type="protein sequence ID" value="AII15618.1"/>
    <property type="molecule type" value="Genomic_DNA"/>
</dbReference>
<evidence type="ECO:0000313" key="1">
    <source>
        <dbReference type="EMBL" id="AII15618.1"/>
    </source>
</evidence>
<dbReference type="HOGENOM" id="CLU_2166336_0_0_7"/>
<gene>
    <name evidence="1" type="ORF">CIG1485E_a0093</name>
</gene>
<geneLocation type="plasmid" evidence="1 2">
    <name>pCIG1485E</name>
</geneLocation>